<dbReference type="RefSeq" id="XP_001018196.1">
    <property type="nucleotide sequence ID" value="XM_001018196.1"/>
</dbReference>
<evidence type="ECO:0000256" key="1">
    <source>
        <dbReference type="SAM" id="Phobius"/>
    </source>
</evidence>
<dbReference type="GeneID" id="7838750"/>
<organism evidence="2 3">
    <name type="scientific">Tetrahymena thermophila (strain SB210)</name>
    <dbReference type="NCBI Taxonomy" id="312017"/>
    <lineage>
        <taxon>Eukaryota</taxon>
        <taxon>Sar</taxon>
        <taxon>Alveolata</taxon>
        <taxon>Ciliophora</taxon>
        <taxon>Intramacronucleata</taxon>
        <taxon>Oligohymenophorea</taxon>
        <taxon>Hymenostomatida</taxon>
        <taxon>Tetrahymenina</taxon>
        <taxon>Tetrahymenidae</taxon>
        <taxon>Tetrahymena</taxon>
    </lineage>
</organism>
<proteinExistence type="predicted"/>
<keyword evidence="3" id="KW-1185">Reference proteome</keyword>
<dbReference type="HOGENOM" id="CLU_2854621_0_0_1"/>
<dbReference type="KEGG" id="tet:TTHERM_00283400"/>
<name>I7MEW9_TETTS</name>
<sequence length="65" mass="7455">MDYIIIHESNNNHAKYLNPTYNSDVVGLIYFIEFLSSNNISLVIFVIIQIIQLISSLIVINLTIE</sequence>
<keyword evidence="1" id="KW-0472">Membrane</keyword>
<keyword evidence="1 2" id="KW-0812">Transmembrane</keyword>
<accession>I7MEW9</accession>
<feature type="transmembrane region" description="Helical" evidence="1">
    <location>
        <begin position="40"/>
        <end position="64"/>
    </location>
</feature>
<evidence type="ECO:0000313" key="3">
    <source>
        <dbReference type="Proteomes" id="UP000009168"/>
    </source>
</evidence>
<dbReference type="EMBL" id="GG662656">
    <property type="protein sequence ID" value="EAR97951.1"/>
    <property type="molecule type" value="Genomic_DNA"/>
</dbReference>
<dbReference type="Proteomes" id="UP000009168">
    <property type="component" value="Unassembled WGS sequence"/>
</dbReference>
<gene>
    <name evidence="2" type="ORF">TTHERM_00283400</name>
</gene>
<evidence type="ECO:0000313" key="2">
    <source>
        <dbReference type="EMBL" id="EAR97951.1"/>
    </source>
</evidence>
<reference evidence="3" key="1">
    <citation type="journal article" date="2006" name="PLoS Biol.">
        <title>Macronuclear genome sequence of the ciliate Tetrahymena thermophila, a model eukaryote.</title>
        <authorList>
            <person name="Eisen J.A."/>
            <person name="Coyne R.S."/>
            <person name="Wu M."/>
            <person name="Wu D."/>
            <person name="Thiagarajan M."/>
            <person name="Wortman J.R."/>
            <person name="Badger J.H."/>
            <person name="Ren Q."/>
            <person name="Amedeo P."/>
            <person name="Jones K.M."/>
            <person name="Tallon L.J."/>
            <person name="Delcher A.L."/>
            <person name="Salzberg S.L."/>
            <person name="Silva J.C."/>
            <person name="Haas B.J."/>
            <person name="Majoros W.H."/>
            <person name="Farzad M."/>
            <person name="Carlton J.M."/>
            <person name="Smith R.K. Jr."/>
            <person name="Garg J."/>
            <person name="Pearlman R.E."/>
            <person name="Karrer K.M."/>
            <person name="Sun L."/>
            <person name="Manning G."/>
            <person name="Elde N.C."/>
            <person name="Turkewitz A.P."/>
            <person name="Asai D.J."/>
            <person name="Wilkes D.E."/>
            <person name="Wang Y."/>
            <person name="Cai H."/>
            <person name="Collins K."/>
            <person name="Stewart B.A."/>
            <person name="Lee S.R."/>
            <person name="Wilamowska K."/>
            <person name="Weinberg Z."/>
            <person name="Ruzzo W.L."/>
            <person name="Wloga D."/>
            <person name="Gaertig J."/>
            <person name="Frankel J."/>
            <person name="Tsao C.-C."/>
            <person name="Gorovsky M.A."/>
            <person name="Keeling P.J."/>
            <person name="Waller R.F."/>
            <person name="Patron N.J."/>
            <person name="Cherry J.M."/>
            <person name="Stover N.A."/>
            <person name="Krieger C.J."/>
            <person name="del Toro C."/>
            <person name="Ryder H.F."/>
            <person name="Williamson S.C."/>
            <person name="Barbeau R.A."/>
            <person name="Hamilton E.P."/>
            <person name="Orias E."/>
        </authorList>
    </citation>
    <scope>NUCLEOTIDE SEQUENCE [LARGE SCALE GENOMIC DNA]</scope>
    <source>
        <strain evidence="3">SB210</strain>
    </source>
</reference>
<keyword evidence="1" id="KW-1133">Transmembrane helix</keyword>
<protein>
    <submittedName>
        <fullName evidence="2">Transmembrane protein, putative</fullName>
    </submittedName>
</protein>
<dbReference type="InParanoid" id="I7MEW9"/>
<dbReference type="AlphaFoldDB" id="I7MEW9"/>